<keyword evidence="4" id="KW-0677">Repeat</keyword>
<dbReference type="Pfam" id="PF05184">
    <property type="entry name" value="SapB_1"/>
    <property type="match status" value="1"/>
</dbReference>
<keyword evidence="9" id="KW-1185">Reference proteome</keyword>
<dbReference type="InterPro" id="IPR007856">
    <property type="entry name" value="SapB_1"/>
</dbReference>
<keyword evidence="6" id="KW-0325">Glycoprotein</keyword>
<feature type="domain" description="Saposin B-type" evidence="7">
    <location>
        <begin position="36"/>
        <end position="113"/>
    </location>
</feature>
<dbReference type="Proteomes" id="UP000008912">
    <property type="component" value="Unassembled WGS sequence"/>
</dbReference>
<accession>A0A7N5JZD5</accession>
<dbReference type="AlphaFoldDB" id="A0A7N5JZD5"/>
<reference evidence="8 9" key="1">
    <citation type="journal article" date="2010" name="Nature">
        <title>The sequence and de novo assembly of the giant panda genome.</title>
        <authorList>
            <person name="Li R."/>
            <person name="Fan W."/>
            <person name="Tian G."/>
            <person name="Zhu H."/>
            <person name="He L."/>
            <person name="Cai J."/>
            <person name="Huang Q."/>
            <person name="Cai Q."/>
            <person name="Li B."/>
            <person name="Bai Y."/>
            <person name="Zhang Z."/>
            <person name="Zhang Y."/>
            <person name="Wang W."/>
            <person name="Li J."/>
            <person name="Wei F."/>
            <person name="Li H."/>
            <person name="Jian M."/>
            <person name="Li J."/>
            <person name="Zhang Z."/>
            <person name="Nielsen R."/>
            <person name="Li D."/>
            <person name="Gu W."/>
            <person name="Yang Z."/>
            <person name="Xuan Z."/>
            <person name="Ryder O.A."/>
            <person name="Leung F.C."/>
            <person name="Zhou Y."/>
            <person name="Cao J."/>
            <person name="Sun X."/>
            <person name="Fu Y."/>
            <person name="Fang X."/>
            <person name="Guo X."/>
            <person name="Wang B."/>
            <person name="Hou R."/>
            <person name="Shen F."/>
            <person name="Mu B."/>
            <person name="Ni P."/>
            <person name="Lin R."/>
            <person name="Qian W."/>
            <person name="Wang G."/>
            <person name="Yu C."/>
            <person name="Nie W."/>
            <person name="Wang J."/>
            <person name="Wu Z."/>
            <person name="Liang H."/>
            <person name="Min J."/>
            <person name="Wu Q."/>
            <person name="Cheng S."/>
            <person name="Ruan J."/>
            <person name="Wang M."/>
            <person name="Shi Z."/>
            <person name="Wen M."/>
            <person name="Liu B."/>
            <person name="Ren X."/>
            <person name="Zheng H."/>
            <person name="Dong D."/>
            <person name="Cook K."/>
            <person name="Shan G."/>
            <person name="Zhang H."/>
            <person name="Kosiol C."/>
            <person name="Xie X."/>
            <person name="Lu Z."/>
            <person name="Zheng H."/>
            <person name="Li Y."/>
            <person name="Steiner C.C."/>
            <person name="Lam T.T."/>
            <person name="Lin S."/>
            <person name="Zhang Q."/>
            <person name="Li G."/>
            <person name="Tian J."/>
            <person name="Gong T."/>
            <person name="Liu H."/>
            <person name="Zhang D."/>
            <person name="Fang L."/>
            <person name="Ye C."/>
            <person name="Zhang J."/>
            <person name="Hu W."/>
            <person name="Xu A."/>
            <person name="Ren Y."/>
            <person name="Zhang G."/>
            <person name="Bruford M.W."/>
            <person name="Li Q."/>
            <person name="Ma L."/>
            <person name="Guo Y."/>
            <person name="An N."/>
            <person name="Hu Y."/>
            <person name="Zheng Y."/>
            <person name="Shi Y."/>
            <person name="Li Z."/>
            <person name="Liu Q."/>
            <person name="Chen Y."/>
            <person name="Zhao J."/>
            <person name="Qu N."/>
            <person name="Zhao S."/>
            <person name="Tian F."/>
            <person name="Wang X."/>
            <person name="Wang H."/>
            <person name="Xu L."/>
            <person name="Liu X."/>
            <person name="Vinar T."/>
            <person name="Wang Y."/>
            <person name="Lam T.W."/>
            <person name="Yiu S.M."/>
            <person name="Liu S."/>
            <person name="Zhang H."/>
            <person name="Li D."/>
            <person name="Huang Y."/>
            <person name="Wang X."/>
            <person name="Yang G."/>
            <person name="Jiang Z."/>
            <person name="Wang J."/>
            <person name="Qin N."/>
            <person name="Li L."/>
            <person name="Li J."/>
            <person name="Bolund L."/>
            <person name="Kristiansen K."/>
            <person name="Wong G.K."/>
            <person name="Olson M."/>
            <person name="Zhang X."/>
            <person name="Li S."/>
            <person name="Yang H."/>
            <person name="Wang J."/>
            <person name="Wang J."/>
        </authorList>
    </citation>
    <scope>NUCLEOTIDE SEQUENCE [LARGE SCALE GENOMIC DNA]</scope>
</reference>
<evidence type="ECO:0000313" key="9">
    <source>
        <dbReference type="Proteomes" id="UP000008912"/>
    </source>
</evidence>
<dbReference type="PROSITE" id="PS50015">
    <property type="entry name" value="SAP_B"/>
    <property type="match status" value="1"/>
</dbReference>
<protein>
    <recommendedName>
        <fullName evidence="7">Saposin B-type domain-containing protein</fullName>
    </recommendedName>
</protein>
<dbReference type="GeneTree" id="ENSGT00930000153036"/>
<proteinExistence type="predicted"/>
<evidence type="ECO:0000256" key="5">
    <source>
        <dbReference type="ARBA" id="ARBA00023157"/>
    </source>
</evidence>
<dbReference type="PANTHER" id="PTHR11480:SF3">
    <property type="entry name" value="BCDNA.GH08312"/>
    <property type="match status" value="1"/>
</dbReference>
<keyword evidence="2" id="KW-0964">Secreted</keyword>
<dbReference type="PANTHER" id="PTHR11480">
    <property type="entry name" value="SAPOSIN-RELATED"/>
    <property type="match status" value="1"/>
</dbReference>
<dbReference type="SUPFAM" id="SSF47862">
    <property type="entry name" value="Saposin"/>
    <property type="match status" value="1"/>
</dbReference>
<dbReference type="GO" id="GO:0005737">
    <property type="term" value="C:cytoplasm"/>
    <property type="evidence" value="ECO:0007669"/>
    <property type="project" value="UniProtKB-ARBA"/>
</dbReference>
<evidence type="ECO:0000313" key="8">
    <source>
        <dbReference type="Ensembl" id="ENSAMEP00000032500.1"/>
    </source>
</evidence>
<dbReference type="Gene3D" id="1.10.225.10">
    <property type="entry name" value="Saposin-like"/>
    <property type="match status" value="2"/>
</dbReference>
<evidence type="ECO:0000256" key="1">
    <source>
        <dbReference type="ARBA" id="ARBA00004613"/>
    </source>
</evidence>
<dbReference type="GO" id="GO:0006629">
    <property type="term" value="P:lipid metabolic process"/>
    <property type="evidence" value="ECO:0007669"/>
    <property type="project" value="InterPro"/>
</dbReference>
<comment type="subcellular location">
    <subcellularLocation>
        <location evidence="1">Secreted</location>
    </subcellularLocation>
</comment>
<dbReference type="InterPro" id="IPR008139">
    <property type="entry name" value="SaposinB_dom"/>
</dbReference>
<dbReference type="SMART" id="SM00741">
    <property type="entry name" value="SapB"/>
    <property type="match status" value="1"/>
</dbReference>
<dbReference type="InterPro" id="IPR011001">
    <property type="entry name" value="Saposin-like"/>
</dbReference>
<dbReference type="InterPro" id="IPR051428">
    <property type="entry name" value="Sphingo_Act-Surfact_Prot"/>
</dbReference>
<keyword evidence="5" id="KW-1015">Disulfide bond</keyword>
<reference evidence="8" key="3">
    <citation type="submission" date="2025-09" db="UniProtKB">
        <authorList>
            <consortium name="Ensembl"/>
        </authorList>
    </citation>
    <scope>IDENTIFICATION</scope>
</reference>
<evidence type="ECO:0000256" key="6">
    <source>
        <dbReference type="ARBA" id="ARBA00023180"/>
    </source>
</evidence>
<dbReference type="InterPro" id="IPR008138">
    <property type="entry name" value="SapB_2"/>
</dbReference>
<name>A0A7N5JZD5_AILME</name>
<evidence type="ECO:0000259" key="7">
    <source>
        <dbReference type="PROSITE" id="PS50015"/>
    </source>
</evidence>
<evidence type="ECO:0000256" key="4">
    <source>
        <dbReference type="ARBA" id="ARBA00022737"/>
    </source>
</evidence>
<dbReference type="GO" id="GO:0005576">
    <property type="term" value="C:extracellular region"/>
    <property type="evidence" value="ECO:0007669"/>
    <property type="project" value="UniProtKB-SubCell"/>
</dbReference>
<organism evidence="8 9">
    <name type="scientific">Ailuropoda melanoleuca</name>
    <name type="common">Giant panda</name>
    <dbReference type="NCBI Taxonomy" id="9646"/>
    <lineage>
        <taxon>Eukaryota</taxon>
        <taxon>Metazoa</taxon>
        <taxon>Chordata</taxon>
        <taxon>Craniata</taxon>
        <taxon>Vertebrata</taxon>
        <taxon>Euteleostomi</taxon>
        <taxon>Mammalia</taxon>
        <taxon>Eutheria</taxon>
        <taxon>Laurasiatheria</taxon>
        <taxon>Carnivora</taxon>
        <taxon>Caniformia</taxon>
        <taxon>Ursidae</taxon>
        <taxon>Ailuropoda</taxon>
    </lineage>
</organism>
<dbReference type="InParanoid" id="A0A7N5JZD5"/>
<sequence length="113" mass="12328">MAGFCHDVADQPLVPTKVIPAVKLVKAIQAKSQPQESVQCVVCQMLIGKIEEMIADNKTKEHIEEILDKACSLLPTEYSAECKDMVHSYGPAILDLLLAEMKPKTICCALGLC</sequence>
<keyword evidence="3" id="KW-0732">Signal</keyword>
<reference evidence="8" key="2">
    <citation type="submission" date="2025-08" db="UniProtKB">
        <authorList>
            <consortium name="Ensembl"/>
        </authorList>
    </citation>
    <scope>IDENTIFICATION</scope>
</reference>
<dbReference type="Ensembl" id="ENSAMET00000045452.1">
    <property type="protein sequence ID" value="ENSAMEP00000032500.1"/>
    <property type="gene ID" value="ENSAMEG00000024948.1"/>
</dbReference>
<dbReference type="FunFam" id="1.10.225.10:FF:000002">
    <property type="entry name" value="prosaposin isoform X2"/>
    <property type="match status" value="1"/>
</dbReference>
<dbReference type="Pfam" id="PF03489">
    <property type="entry name" value="SapB_2"/>
    <property type="match status" value="1"/>
</dbReference>
<evidence type="ECO:0000256" key="2">
    <source>
        <dbReference type="ARBA" id="ARBA00022525"/>
    </source>
</evidence>
<evidence type="ECO:0000256" key="3">
    <source>
        <dbReference type="ARBA" id="ARBA00022729"/>
    </source>
</evidence>